<evidence type="ECO:0000256" key="10">
    <source>
        <dbReference type="ARBA" id="ARBA00023274"/>
    </source>
</evidence>
<dbReference type="InterPro" id="IPR008991">
    <property type="entry name" value="Translation_prot_SH3-like_sf"/>
</dbReference>
<name>A0A7D9I4V3_PARCT</name>
<dbReference type="GO" id="GO:0005840">
    <property type="term" value="C:ribosome"/>
    <property type="evidence" value="ECO:0007669"/>
    <property type="project" value="UniProtKB-KW"/>
</dbReference>
<dbReference type="InterPro" id="IPR047242">
    <property type="entry name" value="CDC5L/Cef1"/>
</dbReference>
<dbReference type="InterPro" id="IPR001857">
    <property type="entry name" value="Ribosomal_bL19"/>
</dbReference>
<dbReference type="AlphaFoldDB" id="A0A7D9I4V3"/>
<dbReference type="SUPFAM" id="SSF46689">
    <property type="entry name" value="Homeodomain-like"/>
    <property type="match status" value="1"/>
</dbReference>
<keyword evidence="4" id="KW-0747">Spliceosome</keyword>
<evidence type="ECO:0000256" key="1">
    <source>
        <dbReference type="ARBA" id="ARBA00005781"/>
    </source>
</evidence>
<dbReference type="PANTHER" id="PTHR45885:SF1">
    <property type="entry name" value="CELL DIVISION CYCLE 5-LIKE PROTEIN"/>
    <property type="match status" value="1"/>
</dbReference>
<dbReference type="OrthoDB" id="432645at2759"/>
<dbReference type="InterPro" id="IPR009057">
    <property type="entry name" value="Homeodomain-like_sf"/>
</dbReference>
<dbReference type="GO" id="GO:0000974">
    <property type="term" value="C:Prp19 complex"/>
    <property type="evidence" value="ECO:0007669"/>
    <property type="project" value="InterPro"/>
</dbReference>
<protein>
    <recommendedName>
        <fullName evidence="11">Large ribosomal subunit protein bL19m</fullName>
    </recommendedName>
    <alternativeName>
        <fullName evidence="12">39S ribosomal protein L19, mitochondrial</fullName>
    </alternativeName>
</protein>
<dbReference type="Pfam" id="PF01245">
    <property type="entry name" value="Ribosomal_L19"/>
    <property type="match status" value="1"/>
</dbReference>
<evidence type="ECO:0000256" key="8">
    <source>
        <dbReference type="ARBA" id="ARBA00023187"/>
    </source>
</evidence>
<reference evidence="13" key="1">
    <citation type="submission" date="2020-04" db="EMBL/GenBank/DDBJ databases">
        <authorList>
            <person name="Alioto T."/>
            <person name="Alioto T."/>
            <person name="Gomez Garrido J."/>
        </authorList>
    </citation>
    <scope>NUCLEOTIDE SEQUENCE</scope>
    <source>
        <strain evidence="13">A484AB</strain>
    </source>
</reference>
<sequence>MQFKEFCVGSFVEVTYADQYATGGSNRFRGICIYKGHWQNSLGASFTLRNVIDNEPLEINFQLYSPLIQELKVLKHQKFKEHQLKYLRDYPPAFSYVSEKMKEQPIASLLHRKSAKQCKARWYEWLDPSIKKTEWSREEDEKLLHLAKLMPTQWRTIAPLIGRTASQCLERY</sequence>
<feature type="non-terminal residue" evidence="13">
    <location>
        <position position="172"/>
    </location>
</feature>
<accession>A0A7D9I4V3</accession>
<dbReference type="Pfam" id="PF00249">
    <property type="entry name" value="Myb_DNA-binding"/>
    <property type="match status" value="1"/>
</dbReference>
<evidence type="ECO:0000256" key="7">
    <source>
        <dbReference type="ARBA" id="ARBA00023125"/>
    </source>
</evidence>
<comment type="similarity">
    <text evidence="2">Belongs to the CEF1 family.</text>
</comment>
<dbReference type="Gene3D" id="2.30.30.790">
    <property type="match status" value="1"/>
</dbReference>
<evidence type="ECO:0000256" key="12">
    <source>
        <dbReference type="ARBA" id="ARBA00035359"/>
    </source>
</evidence>
<gene>
    <name evidence="13" type="ORF">PACLA_8A081976</name>
</gene>
<keyword evidence="9" id="KW-0539">Nucleus</keyword>
<dbReference type="GO" id="GO:0003735">
    <property type="term" value="F:structural constituent of ribosome"/>
    <property type="evidence" value="ECO:0007669"/>
    <property type="project" value="InterPro"/>
</dbReference>
<evidence type="ECO:0000256" key="5">
    <source>
        <dbReference type="ARBA" id="ARBA00022737"/>
    </source>
</evidence>
<keyword evidence="8" id="KW-0508">mRNA splicing</keyword>
<keyword evidence="7" id="KW-0238">DNA-binding</keyword>
<dbReference type="Proteomes" id="UP001152795">
    <property type="component" value="Unassembled WGS sequence"/>
</dbReference>
<dbReference type="SUPFAM" id="SSF50104">
    <property type="entry name" value="Translation proteins SH3-like domain"/>
    <property type="match status" value="1"/>
</dbReference>
<dbReference type="PROSITE" id="PS50090">
    <property type="entry name" value="MYB_LIKE"/>
    <property type="match status" value="1"/>
</dbReference>
<dbReference type="InterPro" id="IPR038657">
    <property type="entry name" value="Ribosomal_bL19_sf"/>
</dbReference>
<dbReference type="EMBL" id="CACRXK020003961">
    <property type="protein sequence ID" value="CAB4000922.1"/>
    <property type="molecule type" value="Genomic_DNA"/>
</dbReference>
<keyword evidence="10" id="KW-0687">Ribonucleoprotein</keyword>
<dbReference type="GO" id="GO:0005681">
    <property type="term" value="C:spliceosomal complex"/>
    <property type="evidence" value="ECO:0007669"/>
    <property type="project" value="UniProtKB-KW"/>
</dbReference>
<keyword evidence="3" id="KW-0507">mRNA processing</keyword>
<evidence type="ECO:0000256" key="11">
    <source>
        <dbReference type="ARBA" id="ARBA00035288"/>
    </source>
</evidence>
<evidence type="ECO:0000256" key="6">
    <source>
        <dbReference type="ARBA" id="ARBA00022980"/>
    </source>
</evidence>
<keyword evidence="6" id="KW-0689">Ribosomal protein</keyword>
<dbReference type="PROSITE" id="PS51294">
    <property type="entry name" value="HTH_MYB"/>
    <property type="match status" value="1"/>
</dbReference>
<dbReference type="InterPro" id="IPR001005">
    <property type="entry name" value="SANT/Myb"/>
</dbReference>
<proteinExistence type="inferred from homology"/>
<dbReference type="GO" id="GO:0000981">
    <property type="term" value="F:DNA-binding transcription factor activity, RNA polymerase II-specific"/>
    <property type="evidence" value="ECO:0007669"/>
    <property type="project" value="TreeGrafter"/>
</dbReference>
<dbReference type="PANTHER" id="PTHR45885">
    <property type="entry name" value="CELL DIVISION CYCLE 5-LIKE PROTEIN"/>
    <property type="match status" value="1"/>
</dbReference>
<dbReference type="InterPro" id="IPR017930">
    <property type="entry name" value="Myb_dom"/>
</dbReference>
<dbReference type="GO" id="GO:0000977">
    <property type="term" value="F:RNA polymerase II transcription regulatory region sequence-specific DNA binding"/>
    <property type="evidence" value="ECO:0007669"/>
    <property type="project" value="TreeGrafter"/>
</dbReference>
<dbReference type="CDD" id="cd11659">
    <property type="entry name" value="SANT_CDC5_II"/>
    <property type="match status" value="1"/>
</dbReference>
<evidence type="ECO:0000256" key="9">
    <source>
        <dbReference type="ARBA" id="ARBA00023242"/>
    </source>
</evidence>
<evidence type="ECO:0000313" key="14">
    <source>
        <dbReference type="Proteomes" id="UP001152795"/>
    </source>
</evidence>
<comment type="caution">
    <text evidence="13">The sequence shown here is derived from an EMBL/GenBank/DDBJ whole genome shotgun (WGS) entry which is preliminary data.</text>
</comment>
<comment type="similarity">
    <text evidence="1">Belongs to the bacterial ribosomal protein bL19 family.</text>
</comment>
<dbReference type="Gene3D" id="1.10.10.60">
    <property type="entry name" value="Homeodomain-like"/>
    <property type="match status" value="1"/>
</dbReference>
<evidence type="ECO:0000256" key="2">
    <source>
        <dbReference type="ARBA" id="ARBA00010506"/>
    </source>
</evidence>
<evidence type="ECO:0000256" key="3">
    <source>
        <dbReference type="ARBA" id="ARBA00022664"/>
    </source>
</evidence>
<evidence type="ECO:0000313" key="13">
    <source>
        <dbReference type="EMBL" id="CAB4000922.1"/>
    </source>
</evidence>
<dbReference type="SMART" id="SM00717">
    <property type="entry name" value="SANT"/>
    <property type="match status" value="2"/>
</dbReference>
<dbReference type="GO" id="GO:0006412">
    <property type="term" value="P:translation"/>
    <property type="evidence" value="ECO:0007669"/>
    <property type="project" value="InterPro"/>
</dbReference>
<evidence type="ECO:0000256" key="4">
    <source>
        <dbReference type="ARBA" id="ARBA00022728"/>
    </source>
</evidence>
<organism evidence="13 14">
    <name type="scientific">Paramuricea clavata</name>
    <name type="common">Red gorgonian</name>
    <name type="synonym">Violescent sea-whip</name>
    <dbReference type="NCBI Taxonomy" id="317549"/>
    <lineage>
        <taxon>Eukaryota</taxon>
        <taxon>Metazoa</taxon>
        <taxon>Cnidaria</taxon>
        <taxon>Anthozoa</taxon>
        <taxon>Octocorallia</taxon>
        <taxon>Malacalcyonacea</taxon>
        <taxon>Plexauridae</taxon>
        <taxon>Paramuricea</taxon>
    </lineage>
</organism>
<keyword evidence="14" id="KW-1185">Reference proteome</keyword>
<dbReference type="InterPro" id="IPR047240">
    <property type="entry name" value="SANT_CDC5L_II"/>
</dbReference>
<dbReference type="GO" id="GO:0000398">
    <property type="term" value="P:mRNA splicing, via spliceosome"/>
    <property type="evidence" value="ECO:0007669"/>
    <property type="project" value="InterPro"/>
</dbReference>
<keyword evidence="5" id="KW-0677">Repeat</keyword>